<dbReference type="SUPFAM" id="SSF46689">
    <property type="entry name" value="Homeodomain-like"/>
    <property type="match status" value="2"/>
</dbReference>
<keyword evidence="3" id="KW-0804">Transcription</keyword>
<keyword evidence="1" id="KW-0805">Transcription regulation</keyword>
<evidence type="ECO:0000313" key="6">
    <source>
        <dbReference type="Proteomes" id="UP000731907"/>
    </source>
</evidence>
<protein>
    <submittedName>
        <fullName evidence="5">Helix-turn-helix domain-containing protein</fullName>
    </submittedName>
</protein>
<dbReference type="InterPro" id="IPR050204">
    <property type="entry name" value="AraC_XylS_family_regulators"/>
</dbReference>
<dbReference type="Gene3D" id="1.10.10.60">
    <property type="entry name" value="Homeodomain-like"/>
    <property type="match status" value="2"/>
</dbReference>
<keyword evidence="2" id="KW-0238">DNA-binding</keyword>
<name>A0ABS6J8H6_9RHOB</name>
<reference evidence="5 6" key="1">
    <citation type="submission" date="2021-06" db="EMBL/GenBank/DDBJ databases">
        <title>Rhodobacteraceae bacterium strain HSP-20.</title>
        <authorList>
            <person name="Chen W.-M."/>
        </authorList>
    </citation>
    <scope>NUCLEOTIDE SEQUENCE [LARGE SCALE GENOMIC DNA]</scope>
    <source>
        <strain evidence="5 6">HSP-20</strain>
    </source>
</reference>
<gene>
    <name evidence="5" type="ORF">GU927_019565</name>
</gene>
<dbReference type="SUPFAM" id="SSF52317">
    <property type="entry name" value="Class I glutamine amidotransferase-like"/>
    <property type="match status" value="1"/>
</dbReference>
<dbReference type="InterPro" id="IPR018060">
    <property type="entry name" value="HTH_AraC"/>
</dbReference>
<dbReference type="Pfam" id="PF12833">
    <property type="entry name" value="HTH_18"/>
    <property type="match status" value="1"/>
</dbReference>
<organism evidence="5 6">
    <name type="scientific">Paragemmobacter amnigenus</name>
    <dbReference type="NCBI Taxonomy" id="2852097"/>
    <lineage>
        <taxon>Bacteria</taxon>
        <taxon>Pseudomonadati</taxon>
        <taxon>Pseudomonadota</taxon>
        <taxon>Alphaproteobacteria</taxon>
        <taxon>Rhodobacterales</taxon>
        <taxon>Paracoccaceae</taxon>
        <taxon>Paragemmobacter</taxon>
    </lineage>
</organism>
<proteinExistence type="predicted"/>
<accession>A0ABS6J8H6</accession>
<dbReference type="PANTHER" id="PTHR46796">
    <property type="entry name" value="HTH-TYPE TRANSCRIPTIONAL ACTIVATOR RHAS-RELATED"/>
    <property type="match status" value="1"/>
</dbReference>
<dbReference type="EMBL" id="JAAATX020000017">
    <property type="protein sequence ID" value="MBU9700046.1"/>
    <property type="molecule type" value="Genomic_DNA"/>
</dbReference>
<comment type="caution">
    <text evidence="5">The sequence shown here is derived from an EMBL/GenBank/DDBJ whole genome shotgun (WGS) entry which is preliminary data.</text>
</comment>
<sequence>MSVAFVLSHGFDALCLASSIAPMRAANDATGGKAFVWQYVAERSGAIRSSDGWTICATALDEQTAQADFVFLIGAPTAPREWARDPAGGSANLVRHGWRLGKLVGASNAAVFTLAQSGILKGKRFVVDRELAATFAVRWPDLQPEDGIYAADKRILTCVGGTSAADMILGLVQDRLGRDAQVEAMRACAVPVVRTGREPQFGSPALRLGSRNPNLLRAVHWIDDHYLDADCLSGLAEQSGVSARQVQRLFRSFLGVTPKAYMTELRLRRAISLLSHTDLAINDIATECGYDATTSFTKAFRARYQIVPSLYRQSRALGLCGGDNCGNDRLARRAGAGSRQACQH</sequence>
<evidence type="ECO:0000259" key="4">
    <source>
        <dbReference type="PROSITE" id="PS01124"/>
    </source>
</evidence>
<feature type="domain" description="HTH araC/xylS-type" evidence="4">
    <location>
        <begin position="216"/>
        <end position="314"/>
    </location>
</feature>
<evidence type="ECO:0000313" key="5">
    <source>
        <dbReference type="EMBL" id="MBU9700046.1"/>
    </source>
</evidence>
<dbReference type="RefSeq" id="WP_161764098.1">
    <property type="nucleotide sequence ID" value="NZ_JAAATX020000017.1"/>
</dbReference>
<dbReference type="InterPro" id="IPR029062">
    <property type="entry name" value="Class_I_gatase-like"/>
</dbReference>
<dbReference type="InterPro" id="IPR009057">
    <property type="entry name" value="Homeodomain-like_sf"/>
</dbReference>
<dbReference type="PROSITE" id="PS01124">
    <property type="entry name" value="HTH_ARAC_FAMILY_2"/>
    <property type="match status" value="1"/>
</dbReference>
<dbReference type="Gene3D" id="3.40.50.880">
    <property type="match status" value="1"/>
</dbReference>
<evidence type="ECO:0000256" key="1">
    <source>
        <dbReference type="ARBA" id="ARBA00023015"/>
    </source>
</evidence>
<keyword evidence="6" id="KW-1185">Reference proteome</keyword>
<dbReference type="SMART" id="SM00342">
    <property type="entry name" value="HTH_ARAC"/>
    <property type="match status" value="1"/>
</dbReference>
<dbReference type="Proteomes" id="UP000731907">
    <property type="component" value="Unassembled WGS sequence"/>
</dbReference>
<evidence type="ECO:0000256" key="3">
    <source>
        <dbReference type="ARBA" id="ARBA00023163"/>
    </source>
</evidence>
<evidence type="ECO:0000256" key="2">
    <source>
        <dbReference type="ARBA" id="ARBA00023125"/>
    </source>
</evidence>